<accession>A0A3R7FSK4</accession>
<dbReference type="EMBL" id="JNAD02000008">
    <property type="protein sequence ID" value="RKM94316.1"/>
    <property type="molecule type" value="Genomic_DNA"/>
</dbReference>
<keyword evidence="2" id="KW-1133">Transmembrane helix</keyword>
<keyword evidence="2" id="KW-0812">Transmembrane</keyword>
<keyword evidence="2" id="KW-0472">Membrane</keyword>
<feature type="compositionally biased region" description="Acidic residues" evidence="1">
    <location>
        <begin position="89"/>
        <end position="107"/>
    </location>
</feature>
<gene>
    <name evidence="4" type="ORF">SFRA_017610</name>
</gene>
<dbReference type="NCBIfam" id="TIGR01167">
    <property type="entry name" value="LPXTG_anchor"/>
    <property type="match status" value="1"/>
</dbReference>
<feature type="transmembrane region" description="Helical" evidence="2">
    <location>
        <begin position="334"/>
        <end position="356"/>
    </location>
</feature>
<keyword evidence="3" id="KW-0732">Signal</keyword>
<sequence>MRIRRVLATAAATAVIAPAALMAAPAAYANENDTTVTAAESPAPENSGTTEPAPGDEPGDTAPESGDGQPSAEEQKPAEEDPETGSSAEDAEAGDDTEDDKPEDEDKPAEPGEPPATEPGEGEEDFEFPLFCEEVDENYTQAVTAELSGLPGKIEAGSGWHGFKLTVTNTSEKELNEVAFYAEVENYEMDEDKFLSRFVQLQFKVPGTDQWVAIGDKEWAGAYFWGVDVMKAKDYVAIDLRVNINKDAPAGDGWTFGSGAFLDNVEGQECIAEGWDDYEFTVVKPGTNVPDPGEAEPKPGNENKPGAGTGPKPQGGVEKQPVTGNLAETGSSSMLPAIAMIGGVAMVAGAGAVFVVRRRRTGDMGAAA</sequence>
<evidence type="ECO:0000256" key="2">
    <source>
        <dbReference type="SAM" id="Phobius"/>
    </source>
</evidence>
<name>A0A3R7FSK4_9ACTN</name>
<dbReference type="OrthoDB" id="4333582at2"/>
<evidence type="ECO:0000313" key="4">
    <source>
        <dbReference type="EMBL" id="RKM94316.1"/>
    </source>
</evidence>
<dbReference type="NCBIfam" id="NF041528">
    <property type="entry name" value="strep_LAETG"/>
    <property type="match status" value="1"/>
</dbReference>
<organism evidence="4 5">
    <name type="scientific">Streptomyces xinghaiensis</name>
    <dbReference type="NCBI Taxonomy" id="1038928"/>
    <lineage>
        <taxon>Bacteria</taxon>
        <taxon>Bacillati</taxon>
        <taxon>Actinomycetota</taxon>
        <taxon>Actinomycetes</taxon>
        <taxon>Kitasatosporales</taxon>
        <taxon>Streptomycetaceae</taxon>
        <taxon>Streptomyces</taxon>
    </lineage>
</organism>
<dbReference type="RefSeq" id="WP_043470918.1">
    <property type="nucleotide sequence ID" value="NZ_CP134822.1"/>
</dbReference>
<feature type="region of interest" description="Disordered" evidence="1">
    <location>
        <begin position="284"/>
        <end position="328"/>
    </location>
</feature>
<evidence type="ECO:0000313" key="5">
    <source>
        <dbReference type="Proteomes" id="UP000028058"/>
    </source>
</evidence>
<keyword evidence="5" id="KW-1185">Reference proteome</keyword>
<reference evidence="4 5" key="1">
    <citation type="journal article" date="2014" name="Genome Announc.">
        <title>Draft Genome Sequence of Streptomyces fradiae ATCC 19609, a Strain Highly Sensitive to Antibiotics.</title>
        <authorList>
            <person name="Bekker O.B."/>
            <person name="Klimina K.M."/>
            <person name="Vatlin A.A."/>
            <person name="Zakharevich N.V."/>
            <person name="Kasianov A.S."/>
            <person name="Danilenko V.N."/>
        </authorList>
    </citation>
    <scope>NUCLEOTIDE SEQUENCE [LARGE SCALE GENOMIC DNA]</scope>
    <source>
        <strain evidence="4 5">ATCC 19609</strain>
    </source>
</reference>
<feature type="signal peptide" evidence="3">
    <location>
        <begin position="1"/>
        <end position="29"/>
    </location>
</feature>
<feature type="compositionally biased region" description="Polar residues" evidence="1">
    <location>
        <begin position="33"/>
        <end position="50"/>
    </location>
</feature>
<feature type="chain" id="PRO_5043188186" evidence="3">
    <location>
        <begin position="30"/>
        <end position="368"/>
    </location>
</feature>
<proteinExistence type="predicted"/>
<dbReference type="Proteomes" id="UP000028058">
    <property type="component" value="Unassembled WGS sequence"/>
</dbReference>
<comment type="caution">
    <text evidence="4">The sequence shown here is derived from an EMBL/GenBank/DDBJ whole genome shotgun (WGS) entry which is preliminary data.</text>
</comment>
<protein>
    <submittedName>
        <fullName evidence="4">LPXTG cell wall anchor domain-containing protein</fullName>
    </submittedName>
</protein>
<dbReference type="AlphaFoldDB" id="A0A3R7FSK4"/>
<feature type="region of interest" description="Disordered" evidence="1">
    <location>
        <begin position="33"/>
        <end position="124"/>
    </location>
</feature>
<evidence type="ECO:0000256" key="3">
    <source>
        <dbReference type="SAM" id="SignalP"/>
    </source>
</evidence>
<evidence type="ECO:0000256" key="1">
    <source>
        <dbReference type="SAM" id="MobiDB-lite"/>
    </source>
</evidence>